<reference evidence="3 4" key="1">
    <citation type="submission" date="2020-04" db="EMBL/GenBank/DDBJ databases">
        <title>Genomic insights into acetone-butanol-ethanol (ABE) fermentation by sequencing solventogenic clostridia strains.</title>
        <authorList>
            <person name="Brown S."/>
        </authorList>
    </citation>
    <scope>NUCLEOTIDE SEQUENCE [LARGE SCALE GENOMIC DNA]</scope>
    <source>
        <strain evidence="3 4">DJ011</strain>
    </source>
</reference>
<evidence type="ECO:0000259" key="2">
    <source>
        <dbReference type="PROSITE" id="PS50943"/>
    </source>
</evidence>
<dbReference type="InterPro" id="IPR001387">
    <property type="entry name" value="Cro/C1-type_HTH"/>
</dbReference>
<dbReference type="Gene3D" id="1.10.260.40">
    <property type="entry name" value="lambda repressor-like DNA-binding domains"/>
    <property type="match status" value="1"/>
</dbReference>
<evidence type="ECO:0000313" key="3">
    <source>
        <dbReference type="EMBL" id="MBC2396188.1"/>
    </source>
</evidence>
<evidence type="ECO:0000313" key="4">
    <source>
        <dbReference type="Proteomes" id="UP000563151"/>
    </source>
</evidence>
<name>A0A923J0F9_CLOTT</name>
<dbReference type="SUPFAM" id="SSF48452">
    <property type="entry name" value="TPR-like"/>
    <property type="match status" value="1"/>
</dbReference>
<dbReference type="InterPro" id="IPR019734">
    <property type="entry name" value="TPR_rpt"/>
</dbReference>
<proteinExistence type="predicted"/>
<dbReference type="RefSeq" id="WP_173680139.1">
    <property type="nucleotide sequence ID" value="NZ_JAAZWO010000001.1"/>
</dbReference>
<dbReference type="Pfam" id="PF01381">
    <property type="entry name" value="HTH_3"/>
    <property type="match status" value="1"/>
</dbReference>
<accession>A0A923J0F9</accession>
<keyword evidence="1" id="KW-0238">DNA-binding</keyword>
<dbReference type="InterPro" id="IPR010982">
    <property type="entry name" value="Lambda_DNA-bd_dom_sf"/>
</dbReference>
<feature type="domain" description="HTH cro/C1-type" evidence="2">
    <location>
        <begin position="10"/>
        <end position="64"/>
    </location>
</feature>
<dbReference type="EMBL" id="JAAZWO010000001">
    <property type="protein sequence ID" value="MBC2396188.1"/>
    <property type="molecule type" value="Genomic_DNA"/>
</dbReference>
<dbReference type="PANTHER" id="PTHR46558">
    <property type="entry name" value="TRACRIPTIONAL REGULATORY PROTEIN-RELATED-RELATED"/>
    <property type="match status" value="1"/>
</dbReference>
<dbReference type="GO" id="GO:0003677">
    <property type="term" value="F:DNA binding"/>
    <property type="evidence" value="ECO:0007669"/>
    <property type="project" value="UniProtKB-KW"/>
</dbReference>
<dbReference type="Pfam" id="PF13174">
    <property type="entry name" value="TPR_6"/>
    <property type="match status" value="1"/>
</dbReference>
<dbReference type="SUPFAM" id="SSF47413">
    <property type="entry name" value="lambda repressor-like DNA-binding domains"/>
    <property type="match status" value="1"/>
</dbReference>
<evidence type="ECO:0000256" key="1">
    <source>
        <dbReference type="ARBA" id="ARBA00023125"/>
    </source>
</evidence>
<dbReference type="CDD" id="cd00093">
    <property type="entry name" value="HTH_XRE"/>
    <property type="match status" value="1"/>
</dbReference>
<keyword evidence="4" id="KW-1185">Reference proteome</keyword>
<dbReference type="AlphaFoldDB" id="A0A923J0F9"/>
<dbReference type="Proteomes" id="UP000563151">
    <property type="component" value="Unassembled WGS sequence"/>
</dbReference>
<dbReference type="Gene3D" id="1.25.40.10">
    <property type="entry name" value="Tetratricopeptide repeat domain"/>
    <property type="match status" value="1"/>
</dbReference>
<protein>
    <submittedName>
        <fullName evidence="3">Helix-turn-helix domain-containing protein</fullName>
    </submittedName>
</protein>
<dbReference type="PROSITE" id="PS50943">
    <property type="entry name" value="HTH_CROC1"/>
    <property type="match status" value="1"/>
</dbReference>
<sequence>MEKLLVGEVIYKLRKERGITQDQLANFIGVSTAAVSKWESGISYPDITLLPILATFFNVTIDKLLNFKIELSDEEVMNIFSECEKLFSRGDLDKAIDKSKSYIEKYPSSYYLKLRIGFLFTMYSWKGSDEEMAKRMMGYSIQLFEEVSKNSSRPELIEQALFQLGALYPTIGEEDKAIEALNKIHKSELDPNVLLAGIYIEKNESKKAREILQSKLYKSISDISFACLGLANSYMKDEKDLSMVEKYYDLSINVKKVFSPAGDSVLTLAAEYLNFAHTYLKFNEAEKAIDMLNKMIEDMRKYDINKPGGFRSIWCFNEIPEGKRTITMNLYENIFKIFEAPEFNLIREREEFTHIINELKKIEKKYLSDK</sequence>
<organism evidence="3 4">
    <name type="scientific">Clostridium tetanomorphum</name>
    <dbReference type="NCBI Taxonomy" id="1553"/>
    <lineage>
        <taxon>Bacteria</taxon>
        <taxon>Bacillati</taxon>
        <taxon>Bacillota</taxon>
        <taxon>Clostridia</taxon>
        <taxon>Eubacteriales</taxon>
        <taxon>Clostridiaceae</taxon>
        <taxon>Clostridium</taxon>
    </lineage>
</organism>
<dbReference type="PANTHER" id="PTHR46558:SF11">
    <property type="entry name" value="HTH-TYPE TRANSCRIPTIONAL REGULATOR XRE"/>
    <property type="match status" value="1"/>
</dbReference>
<dbReference type="SMART" id="SM00530">
    <property type="entry name" value="HTH_XRE"/>
    <property type="match status" value="1"/>
</dbReference>
<comment type="caution">
    <text evidence="3">The sequence shown here is derived from an EMBL/GenBank/DDBJ whole genome shotgun (WGS) entry which is preliminary data.</text>
</comment>
<gene>
    <name evidence="3" type="ORF">HGG79_00100</name>
</gene>
<dbReference type="InterPro" id="IPR011990">
    <property type="entry name" value="TPR-like_helical_dom_sf"/>
</dbReference>